<reference evidence="1" key="1">
    <citation type="submission" date="2023-07" db="EMBL/GenBank/DDBJ databases">
        <title>The genome sequence of Rhodocytophaga aerolata KACC 12507.</title>
        <authorList>
            <person name="Zhang X."/>
        </authorList>
    </citation>
    <scope>NUCLEOTIDE SEQUENCE</scope>
    <source>
        <strain evidence="1">KACC 12507</strain>
    </source>
</reference>
<evidence type="ECO:0000313" key="1">
    <source>
        <dbReference type="EMBL" id="MDO1446841.1"/>
    </source>
</evidence>
<dbReference type="Proteomes" id="UP001168528">
    <property type="component" value="Unassembled WGS sequence"/>
</dbReference>
<keyword evidence="2" id="KW-1185">Reference proteome</keyword>
<organism evidence="1 2">
    <name type="scientific">Rhodocytophaga aerolata</name>
    <dbReference type="NCBI Taxonomy" id="455078"/>
    <lineage>
        <taxon>Bacteria</taxon>
        <taxon>Pseudomonadati</taxon>
        <taxon>Bacteroidota</taxon>
        <taxon>Cytophagia</taxon>
        <taxon>Cytophagales</taxon>
        <taxon>Rhodocytophagaceae</taxon>
        <taxon>Rhodocytophaga</taxon>
    </lineage>
</organism>
<proteinExistence type="predicted"/>
<dbReference type="InterPro" id="IPR021958">
    <property type="entry name" value="DUF3575"/>
</dbReference>
<accession>A0ABT8R408</accession>
<dbReference type="Pfam" id="PF12099">
    <property type="entry name" value="DUF3575"/>
    <property type="match status" value="1"/>
</dbReference>
<evidence type="ECO:0000313" key="2">
    <source>
        <dbReference type="Proteomes" id="UP001168528"/>
    </source>
</evidence>
<sequence>MNNKILLYLLIAFFPIKEGIAQAEENNNSSLNNEFERKHVLKTNILSLLTTSASLSYEHTFINLTSLQAGIYYGRSTLLDGIERLSITAEYRMYLSKEKSLLVGTYLAPYLKYQHIVDREEDKNEKTTAVARISTIGVGLLLGRQWIARKGFTVDMYAGAGFNPQVKLKSLSQLDKNHPYYFSERRWQADIRLGMVIGYAF</sequence>
<comment type="caution">
    <text evidence="1">The sequence shown here is derived from an EMBL/GenBank/DDBJ whole genome shotgun (WGS) entry which is preliminary data.</text>
</comment>
<protein>
    <submittedName>
        <fullName evidence="1">DUF3575 domain-containing protein</fullName>
    </submittedName>
</protein>
<dbReference type="EMBL" id="JAUKPO010000005">
    <property type="protein sequence ID" value="MDO1446841.1"/>
    <property type="molecule type" value="Genomic_DNA"/>
</dbReference>
<dbReference type="RefSeq" id="WP_302037646.1">
    <property type="nucleotide sequence ID" value="NZ_JAUKPO010000005.1"/>
</dbReference>
<name>A0ABT8R408_9BACT</name>
<gene>
    <name evidence="1" type="ORF">Q0590_11290</name>
</gene>